<evidence type="ECO:0000313" key="3">
    <source>
        <dbReference type="Proteomes" id="UP000235371"/>
    </source>
</evidence>
<sequence>RYGDPVECSLVITSLNAPPTYQALSYAWGTQSAVEEISLEGKRFKVTPNLEDALLQLRNDKADLFSIDAICIYVYRP</sequence>
<reference evidence="2 3" key="1">
    <citation type="submission" date="2016-04" db="EMBL/GenBank/DDBJ databases">
        <title>A degradative enzymes factory behind the ericoid mycorrhizal symbiosis.</title>
        <authorList>
            <consortium name="DOE Joint Genome Institute"/>
            <person name="Martino E."/>
            <person name="Morin E."/>
            <person name="Grelet G."/>
            <person name="Kuo A."/>
            <person name="Kohler A."/>
            <person name="Daghino S."/>
            <person name="Barry K."/>
            <person name="Choi C."/>
            <person name="Cichocki N."/>
            <person name="Clum A."/>
            <person name="Copeland A."/>
            <person name="Hainaut M."/>
            <person name="Haridas S."/>
            <person name="Labutti K."/>
            <person name="Lindquist E."/>
            <person name="Lipzen A."/>
            <person name="Khouja H.-R."/>
            <person name="Murat C."/>
            <person name="Ohm R."/>
            <person name="Olson A."/>
            <person name="Spatafora J."/>
            <person name="Veneault-Fourrey C."/>
            <person name="Henrissat B."/>
            <person name="Grigoriev I."/>
            <person name="Martin F."/>
            <person name="Perotto S."/>
        </authorList>
    </citation>
    <scope>NUCLEOTIDE SEQUENCE [LARGE SCALE GENOMIC DNA]</scope>
    <source>
        <strain evidence="2 3">E</strain>
    </source>
</reference>
<dbReference type="GeneID" id="36595981"/>
<dbReference type="EMBL" id="KZ613856">
    <property type="protein sequence ID" value="PMD54940.1"/>
    <property type="molecule type" value="Genomic_DNA"/>
</dbReference>
<name>A0A2J6SVY8_9HELO</name>
<dbReference type="InParanoid" id="A0A2J6SVY8"/>
<evidence type="ECO:0000259" key="1">
    <source>
        <dbReference type="Pfam" id="PF06985"/>
    </source>
</evidence>
<dbReference type="InterPro" id="IPR010730">
    <property type="entry name" value="HET"/>
</dbReference>
<accession>A0A2J6SVY8</accession>
<feature type="domain" description="Heterokaryon incompatibility" evidence="1">
    <location>
        <begin position="21"/>
        <end position="72"/>
    </location>
</feature>
<dbReference type="Pfam" id="PF06985">
    <property type="entry name" value="HET"/>
    <property type="match status" value="1"/>
</dbReference>
<proteinExistence type="predicted"/>
<protein>
    <recommendedName>
        <fullName evidence="1">Heterokaryon incompatibility domain-containing protein</fullName>
    </recommendedName>
</protein>
<organism evidence="2 3">
    <name type="scientific">Hyaloscypha bicolor E</name>
    <dbReference type="NCBI Taxonomy" id="1095630"/>
    <lineage>
        <taxon>Eukaryota</taxon>
        <taxon>Fungi</taxon>
        <taxon>Dikarya</taxon>
        <taxon>Ascomycota</taxon>
        <taxon>Pezizomycotina</taxon>
        <taxon>Leotiomycetes</taxon>
        <taxon>Helotiales</taxon>
        <taxon>Hyaloscyphaceae</taxon>
        <taxon>Hyaloscypha</taxon>
        <taxon>Hyaloscypha bicolor</taxon>
    </lineage>
</organism>
<gene>
    <name evidence="2" type="ORF">K444DRAFT_696211</name>
</gene>
<dbReference type="PANTHER" id="PTHR24148">
    <property type="entry name" value="ANKYRIN REPEAT DOMAIN-CONTAINING PROTEIN 39 HOMOLOG-RELATED"/>
    <property type="match status" value="1"/>
</dbReference>
<dbReference type="AlphaFoldDB" id="A0A2J6SVY8"/>
<dbReference type="Proteomes" id="UP000235371">
    <property type="component" value="Unassembled WGS sequence"/>
</dbReference>
<feature type="non-terminal residue" evidence="2">
    <location>
        <position position="1"/>
    </location>
</feature>
<dbReference type="OrthoDB" id="2157530at2759"/>
<dbReference type="PANTHER" id="PTHR24148:SF64">
    <property type="entry name" value="HETEROKARYON INCOMPATIBILITY DOMAIN-CONTAINING PROTEIN"/>
    <property type="match status" value="1"/>
</dbReference>
<evidence type="ECO:0000313" key="2">
    <source>
        <dbReference type="EMBL" id="PMD54940.1"/>
    </source>
</evidence>
<dbReference type="RefSeq" id="XP_024731844.1">
    <property type="nucleotide sequence ID" value="XM_024887905.1"/>
</dbReference>
<dbReference type="InterPro" id="IPR052895">
    <property type="entry name" value="HetReg/Transcr_Mod"/>
</dbReference>
<keyword evidence="3" id="KW-1185">Reference proteome</keyword>